<evidence type="ECO:0000313" key="2">
    <source>
        <dbReference type="EMBL" id="RXG24359.1"/>
    </source>
</evidence>
<feature type="transmembrane region" description="Helical" evidence="1">
    <location>
        <begin position="37"/>
        <end position="63"/>
    </location>
</feature>
<keyword evidence="1" id="KW-1133">Transmembrane helix</keyword>
<feature type="transmembrane region" description="Helical" evidence="1">
    <location>
        <begin position="161"/>
        <end position="181"/>
    </location>
</feature>
<feature type="transmembrane region" description="Helical" evidence="1">
    <location>
        <begin position="201"/>
        <end position="227"/>
    </location>
</feature>
<comment type="caution">
    <text evidence="2">The sequence shown here is derived from an EMBL/GenBank/DDBJ whole genome shotgun (WGS) entry which is preliminary data.</text>
</comment>
<feature type="transmembrane region" description="Helical" evidence="1">
    <location>
        <begin position="265"/>
        <end position="282"/>
    </location>
</feature>
<dbReference type="OrthoDB" id="1439867at2"/>
<reference evidence="2 3" key="1">
    <citation type="submission" date="2018-07" db="EMBL/GenBank/DDBJ databases">
        <title>Leeuwenhoekiella genomics.</title>
        <authorList>
            <person name="Tahon G."/>
            <person name="Willems A."/>
        </authorList>
    </citation>
    <scope>NUCLEOTIDE SEQUENCE [LARGE SCALE GENOMIC DNA]</scope>
    <source>
        <strain evidence="2 3">LMG 22550</strain>
    </source>
</reference>
<dbReference type="Proteomes" id="UP000289238">
    <property type="component" value="Unassembled WGS sequence"/>
</dbReference>
<accession>A0A4Q0PE45</accession>
<protein>
    <submittedName>
        <fullName evidence="2">Uncharacterized protein</fullName>
    </submittedName>
</protein>
<proteinExistence type="predicted"/>
<feature type="transmembrane region" description="Helical" evidence="1">
    <location>
        <begin position="126"/>
        <end position="154"/>
    </location>
</feature>
<evidence type="ECO:0000256" key="1">
    <source>
        <dbReference type="SAM" id="Phobius"/>
    </source>
</evidence>
<gene>
    <name evidence="2" type="ORF">DSM00_147</name>
</gene>
<dbReference type="EMBL" id="QOVM01000001">
    <property type="protein sequence ID" value="RXG24359.1"/>
    <property type="molecule type" value="Genomic_DNA"/>
</dbReference>
<dbReference type="InterPro" id="IPR045625">
    <property type="entry name" value="DUF6427"/>
</dbReference>
<organism evidence="2 3">
    <name type="scientific">Leeuwenhoekiella aequorea</name>
    <dbReference type="NCBI Taxonomy" id="283736"/>
    <lineage>
        <taxon>Bacteria</taxon>
        <taxon>Pseudomonadati</taxon>
        <taxon>Bacteroidota</taxon>
        <taxon>Flavobacteriia</taxon>
        <taxon>Flavobacteriales</taxon>
        <taxon>Flavobacteriaceae</taxon>
        <taxon>Leeuwenhoekiella</taxon>
    </lineage>
</organism>
<feature type="transmembrane region" description="Helical" evidence="1">
    <location>
        <begin position="239"/>
        <end position="259"/>
    </location>
</feature>
<dbReference type="AlphaFoldDB" id="A0A4Q0PE45"/>
<feature type="transmembrane region" description="Helical" evidence="1">
    <location>
        <begin position="75"/>
        <end position="106"/>
    </location>
</feature>
<keyword evidence="1" id="KW-0812">Transmembrane</keyword>
<feature type="transmembrane region" description="Helical" evidence="1">
    <location>
        <begin position="289"/>
        <end position="308"/>
    </location>
</feature>
<dbReference type="Pfam" id="PF19992">
    <property type="entry name" value="DUF6427"/>
    <property type="match status" value="1"/>
</dbReference>
<dbReference type="RefSeq" id="WP_128756106.1">
    <property type="nucleotide sequence ID" value="NZ_QOVM01000001.1"/>
</dbReference>
<keyword evidence="3" id="KW-1185">Reference proteome</keyword>
<sequence length="310" mass="35677">MLTSFFGVSKPINFAIIVIAVLIYFSGLYVLSDFYELTAYTIINQFFILLVYLFSLGVLNFVVKKNTLTKRNTYIVYLFVCFSFAVPTTFFNSDIIISGAFILLALRRIISLKSSNDFSKKVFDAAFWITIASLFFFWSFLFLIVLYFAILFYGRLDYRNWLIPFTGIFAVLIIAVTYSMYTDGVVDFALNYVQLPTLDFTAYSSLSLLLPASFFLALYLWCGTFYISQISDASQTLKASYFLILISSAVALIIILFLAPLRDGSELYFIFGPLAIISATYIEKHKSFWFKEMLLWLALLIPLFLLFWHN</sequence>
<feature type="transmembrane region" description="Helical" evidence="1">
    <location>
        <begin position="12"/>
        <end position="31"/>
    </location>
</feature>
<evidence type="ECO:0000313" key="3">
    <source>
        <dbReference type="Proteomes" id="UP000289238"/>
    </source>
</evidence>
<name>A0A4Q0PE45_9FLAO</name>
<keyword evidence="1" id="KW-0472">Membrane</keyword>